<keyword evidence="2" id="KW-1185">Reference proteome</keyword>
<evidence type="ECO:0000313" key="2">
    <source>
        <dbReference type="Proteomes" id="UP001501757"/>
    </source>
</evidence>
<sequence length="156" mass="17974">MLRGAENKPILYFEGNRDSFVGITSRPIFYKGNPAAIRLFVEQNDDFSYRLWYQERSLADMPLTALDSDFDYQESLLLLDGVGQVELSYFGAKDLNAYTSHLPFTWWQSFNSLNRGILPELIRISYSGHQGTDNFVFPLAGTDLRSRRLFDDTPQI</sequence>
<dbReference type="Proteomes" id="UP001501757">
    <property type="component" value="Unassembled WGS sequence"/>
</dbReference>
<accession>A0ABN0X349</accession>
<organism evidence="1 2">
    <name type="scientific">Bowmanella denitrificans</name>
    <dbReference type="NCBI Taxonomy" id="366582"/>
    <lineage>
        <taxon>Bacteria</taxon>
        <taxon>Pseudomonadati</taxon>
        <taxon>Pseudomonadota</taxon>
        <taxon>Gammaproteobacteria</taxon>
        <taxon>Alteromonadales</taxon>
        <taxon>Alteromonadaceae</taxon>
        <taxon>Bowmanella</taxon>
    </lineage>
</organism>
<name>A0ABN0X349_9ALTE</name>
<dbReference type="EMBL" id="BAAAEI010000007">
    <property type="protein sequence ID" value="GAA0353867.1"/>
    <property type="molecule type" value="Genomic_DNA"/>
</dbReference>
<evidence type="ECO:0000313" key="1">
    <source>
        <dbReference type="EMBL" id="GAA0353867.1"/>
    </source>
</evidence>
<comment type="caution">
    <text evidence="1">The sequence shown here is derived from an EMBL/GenBank/DDBJ whole genome shotgun (WGS) entry which is preliminary data.</text>
</comment>
<reference evidence="1 2" key="1">
    <citation type="journal article" date="2019" name="Int. J. Syst. Evol. Microbiol.">
        <title>The Global Catalogue of Microorganisms (GCM) 10K type strain sequencing project: providing services to taxonomists for standard genome sequencing and annotation.</title>
        <authorList>
            <consortium name="The Broad Institute Genomics Platform"/>
            <consortium name="The Broad Institute Genome Sequencing Center for Infectious Disease"/>
            <person name="Wu L."/>
            <person name="Ma J."/>
        </authorList>
    </citation>
    <scope>NUCLEOTIDE SEQUENCE [LARGE SCALE GENOMIC DNA]</scope>
    <source>
        <strain evidence="1 2">JCM 13378</strain>
    </source>
</reference>
<gene>
    <name evidence="1" type="ORF">GCM10009092_17770</name>
</gene>
<proteinExistence type="predicted"/>
<protein>
    <submittedName>
        <fullName evidence="1">Uncharacterized protein</fullName>
    </submittedName>
</protein>